<sequence length="267" mass="29007">MEEAERLVSQREWERGAPYPADKVSVRNISLTANAGLDVWGRNKEQPLLISVSLSLAQSFQSAAEGDVVDGSTVHYGKLSKNIISSVKEETSAMWHGTFNLALLVREACLRSAASPEIIAASEIDIFYPKASMLGEGAGYRRSTNHKNGEVSDVLYVRNVRVPTIIGVNSHERQLKQAVVANIWIDKLVDMAAADLYIKAEQILTKAIGDSDFETLESLATKVAAEVEAGFSNSVSPGASVRLRVEKPVAVPFADAPAIEIVRIKEE</sequence>
<name>R7Z319_CONA1</name>
<dbReference type="GO" id="GO:0046656">
    <property type="term" value="P:folic acid biosynthetic process"/>
    <property type="evidence" value="ECO:0007669"/>
    <property type="project" value="UniProtKB-KW"/>
</dbReference>
<dbReference type="OMA" id="PCLIGVN"/>
<evidence type="ECO:0000256" key="3">
    <source>
        <dbReference type="ARBA" id="ARBA00005708"/>
    </source>
</evidence>
<dbReference type="GO" id="GO:0005737">
    <property type="term" value="C:cytoplasm"/>
    <property type="evidence" value="ECO:0007669"/>
    <property type="project" value="TreeGrafter"/>
</dbReference>
<dbReference type="HOGENOM" id="CLU_062068_0_0_1"/>
<proteinExistence type="inferred from homology"/>
<dbReference type="PANTHER" id="PTHR42844">
    <property type="entry name" value="DIHYDRONEOPTERIN ALDOLASE 1-RELATED"/>
    <property type="match status" value="1"/>
</dbReference>
<dbReference type="eggNOG" id="KOG2544">
    <property type="taxonomic scope" value="Eukaryota"/>
</dbReference>
<dbReference type="Pfam" id="PF02152">
    <property type="entry name" value="FolB"/>
    <property type="match status" value="1"/>
</dbReference>
<dbReference type="InterPro" id="IPR043133">
    <property type="entry name" value="GTP-CH-I_C/QueF"/>
</dbReference>
<dbReference type="InterPro" id="IPR006157">
    <property type="entry name" value="FolB_dom"/>
</dbReference>
<evidence type="ECO:0000256" key="1">
    <source>
        <dbReference type="ARBA" id="ARBA00001353"/>
    </source>
</evidence>
<dbReference type="Proteomes" id="UP000016924">
    <property type="component" value="Unassembled WGS sequence"/>
</dbReference>
<dbReference type="RefSeq" id="XP_007783805.1">
    <property type="nucleotide sequence ID" value="XM_007785615.1"/>
</dbReference>
<dbReference type="SMART" id="SM00905">
    <property type="entry name" value="FolB"/>
    <property type="match status" value="1"/>
</dbReference>
<dbReference type="InterPro" id="IPR006156">
    <property type="entry name" value="Dihydroneopterin_aldolase"/>
</dbReference>
<feature type="domain" description="Dihydroneopterin aldolase/epimerase" evidence="8">
    <location>
        <begin position="155"/>
        <end position="263"/>
    </location>
</feature>
<dbReference type="EC" id="4.1.2.25" evidence="4"/>
<dbReference type="GeneID" id="19905009"/>
<accession>R7Z319</accession>
<organism evidence="9 10">
    <name type="scientific">Coniosporium apollinis (strain CBS 100218)</name>
    <name type="common">Rock-inhabiting black yeast</name>
    <dbReference type="NCBI Taxonomy" id="1168221"/>
    <lineage>
        <taxon>Eukaryota</taxon>
        <taxon>Fungi</taxon>
        <taxon>Dikarya</taxon>
        <taxon>Ascomycota</taxon>
        <taxon>Pezizomycotina</taxon>
        <taxon>Dothideomycetes</taxon>
        <taxon>Dothideomycetes incertae sedis</taxon>
        <taxon>Coniosporium</taxon>
    </lineage>
</organism>
<evidence type="ECO:0000313" key="10">
    <source>
        <dbReference type="Proteomes" id="UP000016924"/>
    </source>
</evidence>
<gene>
    <name evidence="9" type="ORF">W97_07698</name>
</gene>
<dbReference type="EMBL" id="JH767597">
    <property type="protein sequence ID" value="EON68488.1"/>
    <property type="molecule type" value="Genomic_DNA"/>
</dbReference>
<evidence type="ECO:0000259" key="8">
    <source>
        <dbReference type="SMART" id="SM00905"/>
    </source>
</evidence>
<keyword evidence="6" id="KW-0456">Lyase</keyword>
<keyword evidence="5" id="KW-0289">Folate biosynthesis</keyword>
<keyword evidence="10" id="KW-1185">Reference proteome</keyword>
<dbReference type="GO" id="GO:0004150">
    <property type="term" value="F:dihydroneopterin aldolase activity"/>
    <property type="evidence" value="ECO:0007669"/>
    <property type="project" value="UniProtKB-EC"/>
</dbReference>
<comment type="catalytic activity">
    <reaction evidence="1">
        <text>7,8-dihydroneopterin = 6-hydroxymethyl-7,8-dihydropterin + glycolaldehyde</text>
        <dbReference type="Rhea" id="RHEA:10540"/>
        <dbReference type="ChEBI" id="CHEBI:17001"/>
        <dbReference type="ChEBI" id="CHEBI:17071"/>
        <dbReference type="ChEBI" id="CHEBI:44841"/>
        <dbReference type="EC" id="4.1.2.25"/>
    </reaction>
</comment>
<protein>
    <recommendedName>
        <fullName evidence="4">dihydroneopterin aldolase</fullName>
        <ecNumber evidence="4">4.1.2.25</ecNumber>
    </recommendedName>
    <alternativeName>
        <fullName evidence="7">7,8-dihydroneopterin aldolase</fullName>
    </alternativeName>
</protein>
<dbReference type="Gene3D" id="3.30.1130.10">
    <property type="match status" value="2"/>
</dbReference>
<dbReference type="SUPFAM" id="SSF55620">
    <property type="entry name" value="Tetrahydrobiopterin biosynthesis enzymes-like"/>
    <property type="match status" value="2"/>
</dbReference>
<comment type="pathway">
    <text evidence="2">Cofactor biosynthesis; tetrahydrofolate biosynthesis; 2-amino-4-hydroxy-6-hydroxymethyl-7,8-dihydropteridine diphosphate from 7,8-dihydroneopterin triphosphate: step 3/4.</text>
</comment>
<evidence type="ECO:0000256" key="5">
    <source>
        <dbReference type="ARBA" id="ARBA00022909"/>
    </source>
</evidence>
<evidence type="ECO:0000256" key="7">
    <source>
        <dbReference type="ARBA" id="ARBA00032903"/>
    </source>
</evidence>
<evidence type="ECO:0000256" key="6">
    <source>
        <dbReference type="ARBA" id="ARBA00023239"/>
    </source>
</evidence>
<evidence type="ECO:0000313" key="9">
    <source>
        <dbReference type="EMBL" id="EON68488.1"/>
    </source>
</evidence>
<dbReference type="AlphaFoldDB" id="R7Z319"/>
<reference evidence="10" key="1">
    <citation type="submission" date="2012-06" db="EMBL/GenBank/DDBJ databases">
        <title>The genome sequence of Coniosporium apollinis CBS 100218.</title>
        <authorList>
            <consortium name="The Broad Institute Genome Sequencing Platform"/>
            <person name="Cuomo C."/>
            <person name="Gorbushina A."/>
            <person name="Noack S."/>
            <person name="Walker B."/>
            <person name="Young S.K."/>
            <person name="Zeng Q."/>
            <person name="Gargeya S."/>
            <person name="Fitzgerald M."/>
            <person name="Haas B."/>
            <person name="Abouelleil A."/>
            <person name="Alvarado L."/>
            <person name="Arachchi H.M."/>
            <person name="Berlin A.M."/>
            <person name="Chapman S.B."/>
            <person name="Goldberg J."/>
            <person name="Griggs A."/>
            <person name="Gujja S."/>
            <person name="Hansen M."/>
            <person name="Howarth C."/>
            <person name="Imamovic A."/>
            <person name="Larimer J."/>
            <person name="McCowan C."/>
            <person name="Montmayeur A."/>
            <person name="Murphy C."/>
            <person name="Neiman D."/>
            <person name="Pearson M."/>
            <person name="Priest M."/>
            <person name="Roberts A."/>
            <person name="Saif S."/>
            <person name="Shea T."/>
            <person name="Sisk P."/>
            <person name="Sykes S."/>
            <person name="Wortman J."/>
            <person name="Nusbaum C."/>
            <person name="Birren B."/>
        </authorList>
    </citation>
    <scope>NUCLEOTIDE SEQUENCE [LARGE SCALE GENOMIC DNA]</scope>
    <source>
        <strain evidence="10">CBS 100218</strain>
    </source>
</reference>
<evidence type="ECO:0000256" key="4">
    <source>
        <dbReference type="ARBA" id="ARBA00013043"/>
    </source>
</evidence>
<evidence type="ECO:0000256" key="2">
    <source>
        <dbReference type="ARBA" id="ARBA00005013"/>
    </source>
</evidence>
<dbReference type="STRING" id="1168221.R7Z319"/>
<dbReference type="OrthoDB" id="5425486at2759"/>
<dbReference type="PANTHER" id="PTHR42844:SF1">
    <property type="entry name" value="DIHYDRONEOPTERIN ALDOLASE 1-RELATED"/>
    <property type="match status" value="1"/>
</dbReference>
<comment type="similarity">
    <text evidence="3">Belongs to the DHNA family.</text>
</comment>